<name>A0A8X6WCQ9_TRICX</name>
<protein>
    <submittedName>
        <fullName evidence="1">Uncharacterized protein</fullName>
    </submittedName>
</protein>
<accession>A0A8X6WCQ9</accession>
<sequence>MMPLKTLYVELMMRIKFIEAQNPHVGVDPQLTCILVDQQAGKTGGHMMASLYSLYFFCDAKLTNECNHFKKKIQSSGTLRFPNVALKRKQLPTLGSEKLSEYSKNNENRFVVEKKMHEGVSQKETYLKANPKRIETKIKKK</sequence>
<evidence type="ECO:0000313" key="2">
    <source>
        <dbReference type="Proteomes" id="UP000887159"/>
    </source>
</evidence>
<dbReference type="Proteomes" id="UP000887159">
    <property type="component" value="Unassembled WGS sequence"/>
</dbReference>
<gene>
    <name evidence="1" type="ORF">TNCV_3558731</name>
</gene>
<proteinExistence type="predicted"/>
<reference evidence="1" key="1">
    <citation type="submission" date="2020-08" db="EMBL/GenBank/DDBJ databases">
        <title>Multicomponent nature underlies the extraordinary mechanical properties of spider dragline silk.</title>
        <authorList>
            <person name="Kono N."/>
            <person name="Nakamura H."/>
            <person name="Mori M."/>
            <person name="Yoshida Y."/>
            <person name="Ohtoshi R."/>
            <person name="Malay A.D."/>
            <person name="Moran D.A.P."/>
            <person name="Tomita M."/>
            <person name="Numata K."/>
            <person name="Arakawa K."/>
        </authorList>
    </citation>
    <scope>NUCLEOTIDE SEQUENCE</scope>
</reference>
<evidence type="ECO:0000313" key="1">
    <source>
        <dbReference type="EMBL" id="GFY32365.1"/>
    </source>
</evidence>
<keyword evidence="2" id="KW-1185">Reference proteome</keyword>
<organism evidence="1 2">
    <name type="scientific">Trichonephila clavipes</name>
    <name type="common">Golden silk orbweaver</name>
    <name type="synonym">Nephila clavipes</name>
    <dbReference type="NCBI Taxonomy" id="2585209"/>
    <lineage>
        <taxon>Eukaryota</taxon>
        <taxon>Metazoa</taxon>
        <taxon>Ecdysozoa</taxon>
        <taxon>Arthropoda</taxon>
        <taxon>Chelicerata</taxon>
        <taxon>Arachnida</taxon>
        <taxon>Araneae</taxon>
        <taxon>Araneomorphae</taxon>
        <taxon>Entelegynae</taxon>
        <taxon>Araneoidea</taxon>
        <taxon>Nephilidae</taxon>
        <taxon>Trichonephila</taxon>
    </lineage>
</organism>
<dbReference type="EMBL" id="BMAU01021402">
    <property type="protein sequence ID" value="GFY32365.1"/>
    <property type="molecule type" value="Genomic_DNA"/>
</dbReference>
<comment type="caution">
    <text evidence="1">The sequence shown here is derived from an EMBL/GenBank/DDBJ whole genome shotgun (WGS) entry which is preliminary data.</text>
</comment>
<dbReference type="AlphaFoldDB" id="A0A8X6WCQ9"/>